<keyword evidence="1" id="KW-1185">Reference proteome</keyword>
<reference evidence="2" key="2">
    <citation type="submission" date="2017-02" db="UniProtKB">
        <authorList>
            <consortium name="WormBaseParasite"/>
        </authorList>
    </citation>
    <scope>IDENTIFICATION</scope>
</reference>
<evidence type="ECO:0000313" key="2">
    <source>
        <dbReference type="WBParaSite" id="ACAC_0000950201-mRNA-1"/>
    </source>
</evidence>
<proteinExistence type="predicted"/>
<evidence type="ECO:0000313" key="1">
    <source>
        <dbReference type="Proteomes" id="UP000035642"/>
    </source>
</evidence>
<accession>A0A0K0DF06</accession>
<organism evidence="1 2">
    <name type="scientific">Angiostrongylus cantonensis</name>
    <name type="common">Rat lungworm</name>
    <dbReference type="NCBI Taxonomy" id="6313"/>
    <lineage>
        <taxon>Eukaryota</taxon>
        <taxon>Metazoa</taxon>
        <taxon>Ecdysozoa</taxon>
        <taxon>Nematoda</taxon>
        <taxon>Chromadorea</taxon>
        <taxon>Rhabditida</taxon>
        <taxon>Rhabditina</taxon>
        <taxon>Rhabditomorpha</taxon>
        <taxon>Strongyloidea</taxon>
        <taxon>Metastrongylidae</taxon>
        <taxon>Angiostrongylus</taxon>
    </lineage>
</organism>
<sequence length="156" mass="17573">MGIVQLLVPPECFVRVGDDYISVPALLLLVGQRLSFKCVLLIGSSWARSSPQDFDCYTDSVIAPRGENTVRNVDDTVKSGERSLIGQVQQNDLVQNAVILTLRKLIFLSQTVTKHRHRDINRQSVNVTRKNSSEHLHLFGHRQLYCDEKVTSRGVT</sequence>
<dbReference type="AlphaFoldDB" id="A0A0K0DF06"/>
<name>A0A0K0DF06_ANGCA</name>
<dbReference type="WBParaSite" id="ACAC_0000950201-mRNA-1">
    <property type="protein sequence ID" value="ACAC_0000950201-mRNA-1"/>
    <property type="gene ID" value="ACAC_0000950201"/>
</dbReference>
<protein>
    <submittedName>
        <fullName evidence="2">Secreted protein</fullName>
    </submittedName>
</protein>
<dbReference type="Proteomes" id="UP000035642">
    <property type="component" value="Unassembled WGS sequence"/>
</dbReference>
<reference evidence="1" key="1">
    <citation type="submission" date="2012-09" db="EMBL/GenBank/DDBJ databases">
        <authorList>
            <person name="Martin A.A."/>
        </authorList>
    </citation>
    <scope>NUCLEOTIDE SEQUENCE</scope>
</reference>